<dbReference type="OrthoDB" id="281881at2"/>
<proteinExistence type="predicted"/>
<gene>
    <name evidence="1" type="ORF">FRUB_00918</name>
</gene>
<protein>
    <submittedName>
        <fullName evidence="1">Uncharacterized protein</fullName>
    </submittedName>
</protein>
<name>A0A225ED03_9BACT</name>
<evidence type="ECO:0000313" key="2">
    <source>
        <dbReference type="Proteomes" id="UP000214646"/>
    </source>
</evidence>
<keyword evidence="2" id="KW-1185">Reference proteome</keyword>
<dbReference type="Proteomes" id="UP000214646">
    <property type="component" value="Unassembled WGS sequence"/>
</dbReference>
<evidence type="ECO:0000313" key="1">
    <source>
        <dbReference type="EMBL" id="OWK47219.1"/>
    </source>
</evidence>
<accession>A0A225ED03</accession>
<sequence>MAAQLRVYREYDEPNSFADDSPEPTVGVRLGDLLPLVAMAQKLNFIWLKDFLDDEVRVTEDLHQVLQTFRGCRPSA</sequence>
<comment type="caution">
    <text evidence="1">The sequence shown here is derived from an EMBL/GenBank/DDBJ whole genome shotgun (WGS) entry which is preliminary data.</text>
</comment>
<reference evidence="2" key="1">
    <citation type="submission" date="2017-06" db="EMBL/GenBank/DDBJ databases">
        <title>Genome analysis of Fimbriiglobus ruber SP5, the first member of the order Planctomycetales with confirmed chitinolytic capability.</title>
        <authorList>
            <person name="Ravin N.V."/>
            <person name="Rakitin A.L."/>
            <person name="Ivanova A.A."/>
            <person name="Beletsky A.V."/>
            <person name="Kulichevskaya I.S."/>
            <person name="Mardanov A.V."/>
            <person name="Dedysh S.N."/>
        </authorList>
    </citation>
    <scope>NUCLEOTIDE SEQUENCE [LARGE SCALE GENOMIC DNA]</scope>
    <source>
        <strain evidence="2">SP5</strain>
    </source>
</reference>
<dbReference type="EMBL" id="NIDE01000001">
    <property type="protein sequence ID" value="OWK47219.1"/>
    <property type="molecule type" value="Genomic_DNA"/>
</dbReference>
<dbReference type="RefSeq" id="WP_088252352.1">
    <property type="nucleotide sequence ID" value="NZ_NIDE01000001.1"/>
</dbReference>
<organism evidence="1 2">
    <name type="scientific">Fimbriiglobus ruber</name>
    <dbReference type="NCBI Taxonomy" id="1908690"/>
    <lineage>
        <taxon>Bacteria</taxon>
        <taxon>Pseudomonadati</taxon>
        <taxon>Planctomycetota</taxon>
        <taxon>Planctomycetia</taxon>
        <taxon>Gemmatales</taxon>
        <taxon>Gemmataceae</taxon>
        <taxon>Fimbriiglobus</taxon>
    </lineage>
</organism>
<dbReference type="AlphaFoldDB" id="A0A225ED03"/>